<dbReference type="PANTHER" id="PTHR43304">
    <property type="entry name" value="PHYTOCHROME-LIKE PROTEIN CPH1"/>
    <property type="match status" value="1"/>
</dbReference>
<dbReference type="Pfam" id="PF00512">
    <property type="entry name" value="HisKA"/>
    <property type="match status" value="1"/>
</dbReference>
<dbReference type="EC" id="2.7.13.3" evidence="2"/>
<feature type="domain" description="PAS" evidence="8">
    <location>
        <begin position="190"/>
        <end position="226"/>
    </location>
</feature>
<dbReference type="InterPro" id="IPR052162">
    <property type="entry name" value="Sensor_kinase/Photoreceptor"/>
</dbReference>
<evidence type="ECO:0000313" key="10">
    <source>
        <dbReference type="Proteomes" id="UP001595897"/>
    </source>
</evidence>
<dbReference type="PANTHER" id="PTHR43304:SF1">
    <property type="entry name" value="PAC DOMAIN-CONTAINING PROTEIN"/>
    <property type="match status" value="1"/>
</dbReference>
<keyword evidence="3" id="KW-0597">Phosphoprotein</keyword>
<keyword evidence="10" id="KW-1185">Reference proteome</keyword>
<evidence type="ECO:0000256" key="4">
    <source>
        <dbReference type="ARBA" id="ARBA00022679"/>
    </source>
</evidence>
<evidence type="ECO:0000256" key="3">
    <source>
        <dbReference type="ARBA" id="ARBA00022553"/>
    </source>
</evidence>
<dbReference type="InterPro" id="IPR004358">
    <property type="entry name" value="Sig_transdc_His_kin-like_C"/>
</dbReference>
<dbReference type="SUPFAM" id="SSF47384">
    <property type="entry name" value="Homodimeric domain of signal transducing histidine kinase"/>
    <property type="match status" value="1"/>
</dbReference>
<dbReference type="InterPro" id="IPR003594">
    <property type="entry name" value="HATPase_dom"/>
</dbReference>
<accession>A0ABV9LZP4</accession>
<feature type="compositionally biased region" description="Low complexity" evidence="6">
    <location>
        <begin position="128"/>
        <end position="138"/>
    </location>
</feature>
<gene>
    <name evidence="9" type="ORF">ACFO4O_14545</name>
</gene>
<organism evidence="9 10">
    <name type="scientific">Glaciecola siphonariae</name>
    <dbReference type="NCBI Taxonomy" id="521012"/>
    <lineage>
        <taxon>Bacteria</taxon>
        <taxon>Pseudomonadati</taxon>
        <taxon>Pseudomonadota</taxon>
        <taxon>Gammaproteobacteria</taxon>
        <taxon>Alteromonadales</taxon>
        <taxon>Alteromonadaceae</taxon>
        <taxon>Glaciecola</taxon>
    </lineage>
</organism>
<dbReference type="RefSeq" id="WP_382409821.1">
    <property type="nucleotide sequence ID" value="NZ_JBHSGU010000009.1"/>
</dbReference>
<dbReference type="SMART" id="SM00388">
    <property type="entry name" value="HisKA"/>
    <property type="match status" value="1"/>
</dbReference>
<dbReference type="InterPro" id="IPR003661">
    <property type="entry name" value="HisK_dim/P_dom"/>
</dbReference>
<keyword evidence="5" id="KW-0418">Kinase</keyword>
<dbReference type="InterPro" id="IPR036890">
    <property type="entry name" value="HATPase_C_sf"/>
</dbReference>
<evidence type="ECO:0000256" key="1">
    <source>
        <dbReference type="ARBA" id="ARBA00000085"/>
    </source>
</evidence>
<evidence type="ECO:0000256" key="5">
    <source>
        <dbReference type="ARBA" id="ARBA00022777"/>
    </source>
</evidence>
<dbReference type="PROSITE" id="PS50109">
    <property type="entry name" value="HIS_KIN"/>
    <property type="match status" value="1"/>
</dbReference>
<dbReference type="Gene3D" id="3.30.565.10">
    <property type="entry name" value="Histidine kinase-like ATPase, C-terminal domain"/>
    <property type="match status" value="1"/>
</dbReference>
<keyword evidence="9" id="KW-0067">ATP-binding</keyword>
<evidence type="ECO:0000256" key="2">
    <source>
        <dbReference type="ARBA" id="ARBA00012438"/>
    </source>
</evidence>
<dbReference type="Gene3D" id="3.30.450.20">
    <property type="entry name" value="PAS domain"/>
    <property type="match status" value="1"/>
</dbReference>
<dbReference type="InterPro" id="IPR000014">
    <property type="entry name" value="PAS"/>
</dbReference>
<dbReference type="EMBL" id="JBHSGU010000009">
    <property type="protein sequence ID" value="MFC4701386.1"/>
    <property type="molecule type" value="Genomic_DNA"/>
</dbReference>
<evidence type="ECO:0000259" key="7">
    <source>
        <dbReference type="PROSITE" id="PS50109"/>
    </source>
</evidence>
<proteinExistence type="predicted"/>
<evidence type="ECO:0000256" key="6">
    <source>
        <dbReference type="SAM" id="MobiDB-lite"/>
    </source>
</evidence>
<dbReference type="Gene3D" id="1.10.287.130">
    <property type="match status" value="1"/>
</dbReference>
<evidence type="ECO:0000313" key="9">
    <source>
        <dbReference type="EMBL" id="MFC4701386.1"/>
    </source>
</evidence>
<dbReference type="CDD" id="cd00130">
    <property type="entry name" value="PAS"/>
    <property type="match status" value="1"/>
</dbReference>
<dbReference type="InterPro" id="IPR035965">
    <property type="entry name" value="PAS-like_dom_sf"/>
</dbReference>
<dbReference type="SMART" id="SM00387">
    <property type="entry name" value="HATPase_c"/>
    <property type="match status" value="1"/>
</dbReference>
<dbReference type="NCBIfam" id="TIGR00229">
    <property type="entry name" value="sensory_box"/>
    <property type="match status" value="1"/>
</dbReference>
<dbReference type="InterPro" id="IPR036097">
    <property type="entry name" value="HisK_dim/P_sf"/>
</dbReference>
<dbReference type="SUPFAM" id="SSF55874">
    <property type="entry name" value="ATPase domain of HSP90 chaperone/DNA topoisomerase II/histidine kinase"/>
    <property type="match status" value="1"/>
</dbReference>
<dbReference type="CDD" id="cd00082">
    <property type="entry name" value="HisKA"/>
    <property type="match status" value="1"/>
</dbReference>
<feature type="region of interest" description="Disordered" evidence="6">
    <location>
        <begin position="128"/>
        <end position="159"/>
    </location>
</feature>
<sequence length="549" mass="61186">MLSSDFSALLNLLSLSCQSDYVFIYQRGSALMHLPTRVSNSKKHEQLAKLDVPALLNQSENVAALFHDHTLPFNIHTLALGQHLPDFEGCALRLVACQSTALTSPPFIIGLVHDAEVTNDSVKNVSVNNDSVNNVSVKNDPEKNKPTQNAREPSHNQAWSNDYLTPVQDIVTLLISQNQTSVKLKKSANAESLFKELLDLNKDYIYVKDSHGDVVFANQAVLQMCGQSQLKNLISADVLTRFEANNGKNVQASVKEAEAITRSKGEHEHIVSVTTPNGDELTLQTTRQRFVAQDDQFYLMVASTDVTEREVIIKDLKRSNKDLNNFAYVASHDLKAPLNVIKRLVSWVMEDCASILPRDSQENLELVMNRANRMEQLLQDLLAYSRIGREYQEAVELNVKSKVIELLSLMDLPMGFVVKCDDAVVKVPEIPFGVVLLNLMSNAIKHHDSGNAQIQIKVRSNQSANVITVLDNGPGIAVENRAKIFDLFETLKPRDEVEGSGMGLSVVKRLVEHYGGYIKVGDNRPRGTKFVVYWPFNNVARQVLSQLSD</sequence>
<dbReference type="Proteomes" id="UP001595897">
    <property type="component" value="Unassembled WGS sequence"/>
</dbReference>
<dbReference type="InterPro" id="IPR005467">
    <property type="entry name" value="His_kinase_dom"/>
</dbReference>
<dbReference type="PRINTS" id="PR00344">
    <property type="entry name" value="BCTRLSENSOR"/>
</dbReference>
<feature type="compositionally biased region" description="Polar residues" evidence="6">
    <location>
        <begin position="146"/>
        <end position="159"/>
    </location>
</feature>
<comment type="catalytic activity">
    <reaction evidence="1">
        <text>ATP + protein L-histidine = ADP + protein N-phospho-L-histidine.</text>
        <dbReference type="EC" id="2.7.13.3"/>
    </reaction>
</comment>
<dbReference type="PROSITE" id="PS50112">
    <property type="entry name" value="PAS"/>
    <property type="match status" value="1"/>
</dbReference>
<dbReference type="Pfam" id="PF02518">
    <property type="entry name" value="HATPase_c"/>
    <property type="match status" value="1"/>
</dbReference>
<reference evidence="10" key="1">
    <citation type="journal article" date="2019" name="Int. J. Syst. Evol. Microbiol.">
        <title>The Global Catalogue of Microorganisms (GCM) 10K type strain sequencing project: providing services to taxonomists for standard genome sequencing and annotation.</title>
        <authorList>
            <consortium name="The Broad Institute Genomics Platform"/>
            <consortium name="The Broad Institute Genome Sequencing Center for Infectious Disease"/>
            <person name="Wu L."/>
            <person name="Ma J."/>
        </authorList>
    </citation>
    <scope>NUCLEOTIDE SEQUENCE [LARGE SCALE GENOMIC DNA]</scope>
    <source>
        <strain evidence="10">KACC 12507</strain>
    </source>
</reference>
<keyword evidence="4" id="KW-0808">Transferase</keyword>
<evidence type="ECO:0000259" key="8">
    <source>
        <dbReference type="PROSITE" id="PS50112"/>
    </source>
</evidence>
<comment type="caution">
    <text evidence="9">The sequence shown here is derived from an EMBL/GenBank/DDBJ whole genome shotgun (WGS) entry which is preliminary data.</text>
</comment>
<feature type="domain" description="Histidine kinase" evidence="7">
    <location>
        <begin position="329"/>
        <end position="538"/>
    </location>
</feature>
<protein>
    <recommendedName>
        <fullName evidence="2">histidine kinase</fullName>
        <ecNumber evidence="2">2.7.13.3</ecNumber>
    </recommendedName>
</protein>
<dbReference type="SUPFAM" id="SSF55785">
    <property type="entry name" value="PYP-like sensor domain (PAS domain)"/>
    <property type="match status" value="1"/>
</dbReference>
<name>A0ABV9LZP4_9ALTE</name>
<dbReference type="GO" id="GO:0005524">
    <property type="term" value="F:ATP binding"/>
    <property type="evidence" value="ECO:0007669"/>
    <property type="project" value="UniProtKB-KW"/>
</dbReference>
<keyword evidence="9" id="KW-0547">Nucleotide-binding</keyword>